<comment type="caution">
    <text evidence="1">The sequence shown here is derived from an EMBL/GenBank/DDBJ whole genome shotgun (WGS) entry which is preliminary data.</text>
</comment>
<proteinExistence type="predicted"/>
<sequence length="300" mass="33430">MHTPLTVPPSGKQYHISFADYRAVVVEIGAGIRALERNERSVLESYDEAAICDGAHGANLVPWPNRVFGGGYRFMGQDYRLPLTEPEAGNAIHGLIRWLPFWATHLTQTSVALESVLHPTPWYPFLLRVRFGYELSSNGLVVTTEVLNQGTQACPVAIGHHPYLSPGNDQTIDSALFSTSANQVRPRPERSEAADTHLEQPEVVGDRVLDTTFAFPAAARNRRGWARLTGTDHHTVELWTDQNYRYLQIFSGDTLPDRRRRKAMAVEPMTAPPNALQSGQDLLVLQPQETLETQWGVGLL</sequence>
<dbReference type="OrthoDB" id="4739604at2"/>
<dbReference type="eggNOG" id="COG2017">
    <property type="taxonomic scope" value="Bacteria"/>
</dbReference>
<evidence type="ECO:0000313" key="2">
    <source>
        <dbReference type="Proteomes" id="UP000032336"/>
    </source>
</evidence>
<dbReference type="AlphaFoldDB" id="A0A0D8FT00"/>
<dbReference type="PATRIC" id="fig|1121877.4.peg.2098"/>
<dbReference type="GO" id="GO:0004034">
    <property type="term" value="F:aldose 1-epimerase activity"/>
    <property type="evidence" value="ECO:0007669"/>
    <property type="project" value="UniProtKB-EC"/>
</dbReference>
<dbReference type="Proteomes" id="UP000032336">
    <property type="component" value="Unassembled WGS sequence"/>
</dbReference>
<name>A0A0D8FT00_9ACTN</name>
<dbReference type="Pfam" id="PF01263">
    <property type="entry name" value="Aldose_epim"/>
    <property type="match status" value="1"/>
</dbReference>
<dbReference type="Gene3D" id="2.70.98.10">
    <property type="match status" value="1"/>
</dbReference>
<gene>
    <name evidence="1" type="primary">galM</name>
    <name evidence="1" type="ORF">FEAC_18890</name>
</gene>
<dbReference type="EMBL" id="JXUW01000017">
    <property type="protein sequence ID" value="KJE76405.1"/>
    <property type="molecule type" value="Genomic_DNA"/>
</dbReference>
<dbReference type="GeneID" id="78373025"/>
<dbReference type="SUPFAM" id="SSF74650">
    <property type="entry name" value="Galactose mutarotase-like"/>
    <property type="match status" value="1"/>
</dbReference>
<dbReference type="InterPro" id="IPR011013">
    <property type="entry name" value="Gal_mutarotase_sf_dom"/>
</dbReference>
<keyword evidence="1" id="KW-0413">Isomerase</keyword>
<evidence type="ECO:0000313" key="1">
    <source>
        <dbReference type="EMBL" id="KJE76405.1"/>
    </source>
</evidence>
<organism evidence="1 2">
    <name type="scientific">Ferrimicrobium acidiphilum DSM 19497</name>
    <dbReference type="NCBI Taxonomy" id="1121877"/>
    <lineage>
        <taxon>Bacteria</taxon>
        <taxon>Bacillati</taxon>
        <taxon>Actinomycetota</taxon>
        <taxon>Acidimicrobiia</taxon>
        <taxon>Acidimicrobiales</taxon>
        <taxon>Acidimicrobiaceae</taxon>
        <taxon>Ferrimicrobium</taxon>
    </lineage>
</organism>
<dbReference type="STRING" id="1121877.FEAC_18890"/>
<dbReference type="EC" id="5.1.3.3" evidence="1"/>
<dbReference type="GO" id="GO:0005975">
    <property type="term" value="P:carbohydrate metabolic process"/>
    <property type="evidence" value="ECO:0007669"/>
    <property type="project" value="InterPro"/>
</dbReference>
<dbReference type="GO" id="GO:0030246">
    <property type="term" value="F:carbohydrate binding"/>
    <property type="evidence" value="ECO:0007669"/>
    <property type="project" value="InterPro"/>
</dbReference>
<dbReference type="RefSeq" id="WP_081901115.1">
    <property type="nucleotide sequence ID" value="NZ_JQKF01000016.1"/>
</dbReference>
<dbReference type="InterPro" id="IPR008183">
    <property type="entry name" value="Aldose_1/G6P_1-epimerase"/>
</dbReference>
<accession>A0A0D8FT00</accession>
<protein>
    <submittedName>
        <fullName evidence="1">Aldose 1-epimerase</fullName>
        <ecNumber evidence="1">5.1.3.3</ecNumber>
    </submittedName>
</protein>
<reference evidence="1 2" key="1">
    <citation type="submission" date="2015-01" db="EMBL/GenBank/DDBJ databases">
        <title>Draft genome of the acidophilic iron oxidizer Ferrimicrobium acidiphilum strain T23.</title>
        <authorList>
            <person name="Poehlein A."/>
            <person name="Eisen S."/>
            <person name="Schloemann M."/>
            <person name="Johnson B.D."/>
            <person name="Daniel R."/>
            <person name="Muehling M."/>
        </authorList>
    </citation>
    <scope>NUCLEOTIDE SEQUENCE [LARGE SCALE GENOMIC DNA]</scope>
    <source>
        <strain evidence="1 2">T23</strain>
    </source>
</reference>
<keyword evidence="2" id="KW-1185">Reference proteome</keyword>
<dbReference type="InterPro" id="IPR014718">
    <property type="entry name" value="GH-type_carb-bd"/>
</dbReference>